<evidence type="ECO:0000256" key="1">
    <source>
        <dbReference type="SAM" id="MobiDB-lite"/>
    </source>
</evidence>
<protein>
    <submittedName>
        <fullName evidence="2">Uncharacterized protein</fullName>
    </submittedName>
</protein>
<keyword evidence="3" id="KW-1185">Reference proteome</keyword>
<dbReference type="Proteomes" id="UP001596972">
    <property type="component" value="Unassembled WGS sequence"/>
</dbReference>
<dbReference type="EMBL" id="JBHTJA010000064">
    <property type="protein sequence ID" value="MFD0903813.1"/>
    <property type="molecule type" value="Genomic_DNA"/>
</dbReference>
<accession>A0ABW3ETQ8</accession>
<reference evidence="3" key="1">
    <citation type="journal article" date="2019" name="Int. J. Syst. Evol. Microbiol.">
        <title>The Global Catalogue of Microorganisms (GCM) 10K type strain sequencing project: providing services to taxonomists for standard genome sequencing and annotation.</title>
        <authorList>
            <consortium name="The Broad Institute Genomics Platform"/>
            <consortium name="The Broad Institute Genome Sequencing Center for Infectious Disease"/>
            <person name="Wu L."/>
            <person name="Ma J."/>
        </authorList>
    </citation>
    <scope>NUCLEOTIDE SEQUENCE [LARGE SCALE GENOMIC DNA]</scope>
    <source>
        <strain evidence="3">JCM 31202</strain>
    </source>
</reference>
<feature type="region of interest" description="Disordered" evidence="1">
    <location>
        <begin position="84"/>
        <end position="108"/>
    </location>
</feature>
<sequence length="108" mass="11042">MAPLFRGPGATTAAVEPVAVEPLGDGATAYRIVDASGVASHRVAIARMPGHLIEVRIPAQSPEPPGDMAVRLRRVARAAYERAAATLGRGTPPGTRKCAPGDNGSPPP</sequence>
<gene>
    <name evidence="2" type="ORF">ACFQ11_25730</name>
</gene>
<evidence type="ECO:0000313" key="2">
    <source>
        <dbReference type="EMBL" id="MFD0903813.1"/>
    </source>
</evidence>
<proteinExistence type="predicted"/>
<evidence type="ECO:0000313" key="3">
    <source>
        <dbReference type="Proteomes" id="UP001596972"/>
    </source>
</evidence>
<dbReference type="RefSeq" id="WP_378303007.1">
    <property type="nucleotide sequence ID" value="NZ_JBHTJA010000064.1"/>
</dbReference>
<organism evidence="2 3">
    <name type="scientific">Actinomadura sediminis</name>
    <dbReference type="NCBI Taxonomy" id="1038904"/>
    <lineage>
        <taxon>Bacteria</taxon>
        <taxon>Bacillati</taxon>
        <taxon>Actinomycetota</taxon>
        <taxon>Actinomycetes</taxon>
        <taxon>Streptosporangiales</taxon>
        <taxon>Thermomonosporaceae</taxon>
        <taxon>Actinomadura</taxon>
    </lineage>
</organism>
<name>A0ABW3ETQ8_9ACTN</name>
<comment type="caution">
    <text evidence="2">The sequence shown here is derived from an EMBL/GenBank/DDBJ whole genome shotgun (WGS) entry which is preliminary data.</text>
</comment>